<keyword evidence="4" id="KW-1185">Reference proteome</keyword>
<dbReference type="Proteomes" id="UP000198611">
    <property type="component" value="Unassembled WGS sequence"/>
</dbReference>
<evidence type="ECO:0000256" key="1">
    <source>
        <dbReference type="ARBA" id="ARBA00009460"/>
    </source>
</evidence>
<protein>
    <submittedName>
        <fullName evidence="3">Fructosamine-3-kinase</fullName>
    </submittedName>
</protein>
<dbReference type="Pfam" id="PF03881">
    <property type="entry name" value="Fructosamin_kin"/>
    <property type="match status" value="1"/>
</dbReference>
<comment type="similarity">
    <text evidence="1 2">Belongs to the fructosamine kinase family.</text>
</comment>
<accession>A0A1I1V1R5</accession>
<dbReference type="PANTHER" id="PTHR12149:SF8">
    <property type="entry name" value="PROTEIN-RIBULOSAMINE 3-KINASE"/>
    <property type="match status" value="1"/>
</dbReference>
<gene>
    <name evidence="3" type="ORF">SAMN05660831_02291</name>
</gene>
<name>A0A1I1V1R5_9GAMM</name>
<dbReference type="PIRSF" id="PIRSF006221">
    <property type="entry name" value="Ketosamine-3-kinase"/>
    <property type="match status" value="1"/>
</dbReference>
<keyword evidence="2 3" id="KW-0418">Kinase</keyword>
<dbReference type="GO" id="GO:0016301">
    <property type="term" value="F:kinase activity"/>
    <property type="evidence" value="ECO:0007669"/>
    <property type="project" value="UniProtKB-UniRule"/>
</dbReference>
<dbReference type="SUPFAM" id="SSF56112">
    <property type="entry name" value="Protein kinase-like (PK-like)"/>
    <property type="match status" value="1"/>
</dbReference>
<sequence>MTAWNTIAERIEAATGRPFRMAEQRNLGGGCISAAFRVEAEDGRRFFVKFNRASEAEMFYAEAEGLAEIAAAEAVRCPEPVVWGVAGDQVYLVMEYLPLGGRFDTATVRRLGEGLATMHGRTRERFGWHRDNTIGATPQPNGEMADWVAFWRERRLGFQLDLAERNGYGRELRDGGNELLERLPAFFTDYTPVPSLLHGDLWSGNWDVTADGDPVIFDPAVYYGDREADLAMTELFGGFPRDFYAAYDAVWARDGGYGVRRDLYNLYHILNHLNLFGTAYLGRARSLIERLNSEAR</sequence>
<dbReference type="PANTHER" id="PTHR12149">
    <property type="entry name" value="FRUCTOSAMINE 3 KINASE-RELATED PROTEIN"/>
    <property type="match status" value="1"/>
</dbReference>
<reference evidence="3 4" key="1">
    <citation type="submission" date="2016-10" db="EMBL/GenBank/DDBJ databases">
        <authorList>
            <person name="de Groot N.N."/>
        </authorList>
    </citation>
    <scope>NUCLEOTIDE SEQUENCE [LARGE SCALE GENOMIC DNA]</scope>
    <source>
        <strain evidence="3 4">HL3</strain>
    </source>
</reference>
<organism evidence="3 4">
    <name type="scientific">Thiohalospira halophila DSM 15071</name>
    <dbReference type="NCBI Taxonomy" id="1123397"/>
    <lineage>
        <taxon>Bacteria</taxon>
        <taxon>Pseudomonadati</taxon>
        <taxon>Pseudomonadota</taxon>
        <taxon>Gammaproteobacteria</taxon>
        <taxon>Thiohalospirales</taxon>
        <taxon>Thiohalospiraceae</taxon>
        <taxon>Thiohalospira</taxon>
    </lineage>
</organism>
<dbReference type="AlphaFoldDB" id="A0A1I1V1R5"/>
<dbReference type="Gene3D" id="3.30.200.20">
    <property type="entry name" value="Phosphorylase Kinase, domain 1"/>
    <property type="match status" value="1"/>
</dbReference>
<dbReference type="EMBL" id="FOMJ01000008">
    <property type="protein sequence ID" value="SFD77012.1"/>
    <property type="molecule type" value="Genomic_DNA"/>
</dbReference>
<keyword evidence="2" id="KW-0808">Transferase</keyword>
<dbReference type="STRING" id="1123397.SAMN05660831_02291"/>
<evidence type="ECO:0000313" key="4">
    <source>
        <dbReference type="Proteomes" id="UP000198611"/>
    </source>
</evidence>
<dbReference type="InterPro" id="IPR011009">
    <property type="entry name" value="Kinase-like_dom_sf"/>
</dbReference>
<dbReference type="OrthoDB" id="5291879at2"/>
<dbReference type="Gene3D" id="3.90.1200.10">
    <property type="match status" value="1"/>
</dbReference>
<evidence type="ECO:0000256" key="2">
    <source>
        <dbReference type="PIRNR" id="PIRNR006221"/>
    </source>
</evidence>
<dbReference type="RefSeq" id="WP_093428903.1">
    <property type="nucleotide sequence ID" value="NZ_FOMJ01000008.1"/>
</dbReference>
<proteinExistence type="inferred from homology"/>
<evidence type="ECO:0000313" key="3">
    <source>
        <dbReference type="EMBL" id="SFD77012.1"/>
    </source>
</evidence>
<dbReference type="InterPro" id="IPR016477">
    <property type="entry name" value="Fructo-/Ketosamine-3-kinase"/>
</dbReference>